<dbReference type="InterPro" id="IPR036736">
    <property type="entry name" value="ACP-like_sf"/>
</dbReference>
<feature type="region of interest" description="Disordered" evidence="5">
    <location>
        <begin position="858"/>
        <end position="913"/>
    </location>
</feature>
<dbReference type="InterPro" id="IPR032821">
    <property type="entry name" value="PKS_assoc"/>
</dbReference>
<dbReference type="InterPro" id="IPR016036">
    <property type="entry name" value="Malonyl_transacylase_ACP-bd"/>
</dbReference>
<dbReference type="SMART" id="SM00827">
    <property type="entry name" value="PKS_AT"/>
    <property type="match status" value="1"/>
</dbReference>
<name>A0A4Y3QZB8_STRCI</name>
<dbReference type="InterPro" id="IPR006162">
    <property type="entry name" value="Ppantetheine_attach_site"/>
</dbReference>
<accession>A0A4Y3QZB8</accession>
<dbReference type="GO" id="GO:0004312">
    <property type="term" value="F:fatty acid synthase activity"/>
    <property type="evidence" value="ECO:0007669"/>
    <property type="project" value="TreeGrafter"/>
</dbReference>
<dbReference type="InterPro" id="IPR014031">
    <property type="entry name" value="Ketoacyl_synth_C"/>
</dbReference>
<dbReference type="InterPro" id="IPR014030">
    <property type="entry name" value="Ketoacyl_synth_N"/>
</dbReference>
<dbReference type="Proteomes" id="UP000319210">
    <property type="component" value="Unassembled WGS sequence"/>
</dbReference>
<feature type="domain" description="Carrier" evidence="6">
    <location>
        <begin position="913"/>
        <end position="988"/>
    </location>
</feature>
<dbReference type="AlphaFoldDB" id="A0A4Y3QZB8"/>
<dbReference type="InterPro" id="IPR016039">
    <property type="entry name" value="Thiolase-like"/>
</dbReference>
<dbReference type="SMART" id="SM00823">
    <property type="entry name" value="PKS_PP"/>
    <property type="match status" value="1"/>
</dbReference>
<evidence type="ECO:0000313" key="9">
    <source>
        <dbReference type="Proteomes" id="UP000319210"/>
    </source>
</evidence>
<dbReference type="SUPFAM" id="SSF55048">
    <property type="entry name" value="Probable ACP-binding domain of malonyl-CoA ACP transacylase"/>
    <property type="match status" value="1"/>
</dbReference>
<dbReference type="Gene3D" id="3.30.70.250">
    <property type="entry name" value="Malonyl-CoA ACP transacylase, ACP-binding"/>
    <property type="match status" value="1"/>
</dbReference>
<dbReference type="SUPFAM" id="SSF47336">
    <property type="entry name" value="ACP-like"/>
    <property type="match status" value="1"/>
</dbReference>
<sequence>MNSDELAVAIVGMAVRLPGSDDLDTYWRNLLAGRCGITRRGAAAGDFVPAYGTLRAAGHFDPGRFGISEAEALLIDPQQRLLLESVDEAFAAAHIDPQRAGRVATYAGVGRNDYESWVADALAGRPGVDEMSLEIANGRDYAAGRIAYRLGLGGAAVAVQCACSTSLVAVHLACQDLLGFGADTAIATTAAVRVPAPRGYPAPPGGIGSPDGVCRPFDAAANGTVPGDGAGALILKRLADARADGDTVWAVVRGSAANNDGSVKSGFAGVNSAAQRDVVRAALEASGVGPEEIDYVEAHGSGTLLGDAAEWTALSEVFGPSGKPVHIGAVKAGVGHLREAAGIAGLAKAVLSLRHNRLVRTPHFRSLPRALARRGPNLLPVEETLEWAEPAGGVRRAGVSAFGLGGTNCHLVLEAAPPAAPPAPCREGLILLSSHRADTLDQDTEALRTEVEREPAQAGDLAHSSQTGRRRLPRRRFVVLGPEPAVDEAFAADRLRHQTGTAPAHRPEIGFVLPGIGSHYPSMGAGLAATDPVFARHLRASVTVADALTDGAVGARFAHAGDERRAGTADDRLDLRAMLRRRDTPRAPAGTLRELHLGLFCLELALARTLMELGIRPAVLVGHSLGEWVGAVLAGVIDPEPAMAAVARRADLVTRAGNGAMLAVLAPAEDVDRFTRDGVWLAADNAPTHCVLSGVPADIEAVGEELTGKGFSVLPLDTAHPFHTPQLADAARALGDDLAGIELRPPRIPLASSVLGEWLSDQVTDPAYWRRHLVSTVRFRAAARLALDRVGVLVEVGPGTARPWLLQADPEAVCVRTVRQDYERIPDRDVLLEALGKLWLHGVECDWTALGGPGRARAPLPAPHLHRRRFLPDTPPPTAGTTATPEPAAPTAARAPDPPAGAAPPEAAPAHPEAADALEAHLAGQWRALLGLREVHPDDHFFHLGGDSLMGVHLIAGIQRLTGRKVPSSEVFASARFAGMVARVRTWLAEEPAAQQHPPGHETRSPEGDPHG</sequence>
<dbReference type="EMBL" id="BJMM01000006">
    <property type="protein sequence ID" value="GEB49280.1"/>
    <property type="molecule type" value="Genomic_DNA"/>
</dbReference>
<dbReference type="PANTHER" id="PTHR43775:SF37">
    <property type="entry name" value="SI:DKEY-61P9.11"/>
    <property type="match status" value="1"/>
</dbReference>
<evidence type="ECO:0000313" key="8">
    <source>
        <dbReference type="EMBL" id="GEB49280.1"/>
    </source>
</evidence>
<dbReference type="SUPFAM" id="SSF53901">
    <property type="entry name" value="Thiolase-like"/>
    <property type="match status" value="1"/>
</dbReference>
<keyword evidence="2" id="KW-0597">Phosphoprotein</keyword>
<dbReference type="RefSeq" id="WP_086817774.1">
    <property type="nucleotide sequence ID" value="NZ_BJMM01000006.1"/>
</dbReference>
<comment type="caution">
    <text evidence="8">The sequence shown here is derived from an EMBL/GenBank/DDBJ whole genome shotgun (WGS) entry which is preliminary data.</text>
</comment>
<evidence type="ECO:0000256" key="5">
    <source>
        <dbReference type="SAM" id="MobiDB-lite"/>
    </source>
</evidence>
<evidence type="ECO:0000259" key="7">
    <source>
        <dbReference type="PROSITE" id="PS52004"/>
    </source>
</evidence>
<dbReference type="Gene3D" id="3.40.366.10">
    <property type="entry name" value="Malonyl-Coenzyme A Acyl Carrier Protein, domain 2"/>
    <property type="match status" value="1"/>
</dbReference>
<evidence type="ECO:0000256" key="1">
    <source>
        <dbReference type="ARBA" id="ARBA00022450"/>
    </source>
</evidence>
<dbReference type="InterPro" id="IPR009081">
    <property type="entry name" value="PP-bd_ACP"/>
</dbReference>
<dbReference type="Pfam" id="PF00550">
    <property type="entry name" value="PP-binding"/>
    <property type="match status" value="1"/>
</dbReference>
<feature type="compositionally biased region" description="Basic and acidic residues" evidence="5">
    <location>
        <begin position="999"/>
        <end position="1012"/>
    </location>
</feature>
<dbReference type="SUPFAM" id="SSF52151">
    <property type="entry name" value="FabD/lysophospholipase-like"/>
    <property type="match status" value="1"/>
</dbReference>
<dbReference type="GO" id="GO:0017000">
    <property type="term" value="P:antibiotic biosynthetic process"/>
    <property type="evidence" value="ECO:0007669"/>
    <property type="project" value="UniProtKB-KW"/>
</dbReference>
<dbReference type="PROSITE" id="PS00012">
    <property type="entry name" value="PHOSPHOPANTETHEINE"/>
    <property type="match status" value="1"/>
</dbReference>
<dbReference type="InterPro" id="IPR014043">
    <property type="entry name" value="Acyl_transferase_dom"/>
</dbReference>
<feature type="compositionally biased region" description="Low complexity" evidence="5">
    <location>
        <begin position="879"/>
        <end position="895"/>
    </location>
</feature>
<dbReference type="InterPro" id="IPR020841">
    <property type="entry name" value="PKS_Beta-ketoAc_synthase_dom"/>
</dbReference>
<reference evidence="8 9" key="1">
    <citation type="submission" date="2019-06" db="EMBL/GenBank/DDBJ databases">
        <title>Whole genome shotgun sequence of Streptomyces cacaoi subsp. cacaoi NBRC 12748.</title>
        <authorList>
            <person name="Hosoyama A."/>
            <person name="Uohara A."/>
            <person name="Ohji S."/>
            <person name="Ichikawa N."/>
        </authorList>
    </citation>
    <scope>NUCLEOTIDE SEQUENCE [LARGE SCALE GENOMIC DNA]</scope>
    <source>
        <strain evidence="8 9">NBRC 12748</strain>
    </source>
</reference>
<dbReference type="PROSITE" id="PS52004">
    <property type="entry name" value="KS3_2"/>
    <property type="match status" value="1"/>
</dbReference>
<proteinExistence type="predicted"/>
<dbReference type="PANTHER" id="PTHR43775">
    <property type="entry name" value="FATTY ACID SYNTHASE"/>
    <property type="match status" value="1"/>
</dbReference>
<dbReference type="Gene3D" id="3.40.47.10">
    <property type="match status" value="1"/>
</dbReference>
<dbReference type="Pfam" id="PF00109">
    <property type="entry name" value="ketoacyl-synt"/>
    <property type="match status" value="1"/>
</dbReference>
<keyword evidence="3" id="KW-0808">Transferase</keyword>
<dbReference type="GO" id="GO:0031177">
    <property type="term" value="F:phosphopantetheine binding"/>
    <property type="evidence" value="ECO:0007669"/>
    <property type="project" value="InterPro"/>
</dbReference>
<feature type="compositionally biased region" description="Low complexity" evidence="5">
    <location>
        <begin position="903"/>
        <end position="913"/>
    </location>
</feature>
<feature type="domain" description="Ketosynthase family 3 (KS3)" evidence="7">
    <location>
        <begin position="5"/>
        <end position="415"/>
    </location>
</feature>
<evidence type="ECO:0000259" key="6">
    <source>
        <dbReference type="PROSITE" id="PS50075"/>
    </source>
</evidence>
<feature type="region of interest" description="Disordered" evidence="5">
    <location>
        <begin position="990"/>
        <end position="1012"/>
    </location>
</feature>
<evidence type="ECO:0000256" key="2">
    <source>
        <dbReference type="ARBA" id="ARBA00022553"/>
    </source>
</evidence>
<protein>
    <submittedName>
        <fullName evidence="8">Uncharacterized protein</fullName>
    </submittedName>
</protein>
<keyword evidence="9" id="KW-1185">Reference proteome</keyword>
<dbReference type="SMART" id="SM00825">
    <property type="entry name" value="PKS_KS"/>
    <property type="match status" value="1"/>
</dbReference>
<dbReference type="GO" id="GO:0006633">
    <property type="term" value="P:fatty acid biosynthetic process"/>
    <property type="evidence" value="ECO:0007669"/>
    <property type="project" value="TreeGrafter"/>
</dbReference>
<keyword evidence="4" id="KW-0045">Antibiotic biosynthesis</keyword>
<evidence type="ECO:0000256" key="3">
    <source>
        <dbReference type="ARBA" id="ARBA00022679"/>
    </source>
</evidence>
<organism evidence="8 9">
    <name type="scientific">Streptomyces cacaoi</name>
    <dbReference type="NCBI Taxonomy" id="1898"/>
    <lineage>
        <taxon>Bacteria</taxon>
        <taxon>Bacillati</taxon>
        <taxon>Actinomycetota</taxon>
        <taxon>Actinomycetes</taxon>
        <taxon>Kitasatosporales</taxon>
        <taxon>Streptomycetaceae</taxon>
        <taxon>Streptomyces</taxon>
    </lineage>
</organism>
<dbReference type="CDD" id="cd00833">
    <property type="entry name" value="PKS"/>
    <property type="match status" value="1"/>
</dbReference>
<gene>
    <name evidence="8" type="ORF">SCA03_18310</name>
</gene>
<dbReference type="OrthoDB" id="9778690at2"/>
<evidence type="ECO:0000256" key="4">
    <source>
        <dbReference type="ARBA" id="ARBA00023194"/>
    </source>
</evidence>
<keyword evidence="1" id="KW-0596">Phosphopantetheine</keyword>
<dbReference type="InterPro" id="IPR001227">
    <property type="entry name" value="Ac_transferase_dom_sf"/>
</dbReference>
<dbReference type="Gene3D" id="3.30.70.3290">
    <property type="match status" value="1"/>
</dbReference>
<dbReference type="Gene3D" id="1.10.1200.10">
    <property type="entry name" value="ACP-like"/>
    <property type="match status" value="1"/>
</dbReference>
<dbReference type="InterPro" id="IPR050091">
    <property type="entry name" value="PKS_NRPS_Biosynth_Enz"/>
</dbReference>
<dbReference type="InterPro" id="IPR016035">
    <property type="entry name" value="Acyl_Trfase/lysoPLipase"/>
</dbReference>
<dbReference type="Pfam" id="PF02801">
    <property type="entry name" value="Ketoacyl-synt_C"/>
    <property type="match status" value="1"/>
</dbReference>
<dbReference type="InterPro" id="IPR020806">
    <property type="entry name" value="PKS_PP-bd"/>
</dbReference>
<dbReference type="PROSITE" id="PS50075">
    <property type="entry name" value="CARRIER"/>
    <property type="match status" value="1"/>
</dbReference>
<dbReference type="Pfam" id="PF00698">
    <property type="entry name" value="Acyl_transf_1"/>
    <property type="match status" value="1"/>
</dbReference>
<dbReference type="Pfam" id="PF16197">
    <property type="entry name" value="KAsynt_C_assoc"/>
    <property type="match status" value="1"/>
</dbReference>